<evidence type="ECO:0000313" key="3">
    <source>
        <dbReference type="Proteomes" id="UP001153069"/>
    </source>
</evidence>
<evidence type="ECO:0000256" key="1">
    <source>
        <dbReference type="SAM" id="MobiDB-lite"/>
    </source>
</evidence>
<name>A0A9N8EPC9_9STRA</name>
<feature type="compositionally biased region" description="Basic and acidic residues" evidence="1">
    <location>
        <begin position="1"/>
        <end position="10"/>
    </location>
</feature>
<dbReference type="EMBL" id="CAICTM010001586">
    <property type="protein sequence ID" value="CAB9524807.1"/>
    <property type="molecule type" value="Genomic_DNA"/>
</dbReference>
<dbReference type="OrthoDB" id="40885at2759"/>
<organism evidence="2 3">
    <name type="scientific">Seminavis robusta</name>
    <dbReference type="NCBI Taxonomy" id="568900"/>
    <lineage>
        <taxon>Eukaryota</taxon>
        <taxon>Sar</taxon>
        <taxon>Stramenopiles</taxon>
        <taxon>Ochrophyta</taxon>
        <taxon>Bacillariophyta</taxon>
        <taxon>Bacillariophyceae</taxon>
        <taxon>Bacillariophycidae</taxon>
        <taxon>Naviculales</taxon>
        <taxon>Naviculaceae</taxon>
        <taxon>Seminavis</taxon>
    </lineage>
</organism>
<evidence type="ECO:0000313" key="2">
    <source>
        <dbReference type="EMBL" id="CAB9524807.1"/>
    </source>
</evidence>
<comment type="caution">
    <text evidence="2">The sequence shown here is derived from an EMBL/GenBank/DDBJ whole genome shotgun (WGS) entry which is preliminary data.</text>
</comment>
<gene>
    <name evidence="2" type="ORF">SEMRO_1588_G284270.1</name>
</gene>
<dbReference type="AlphaFoldDB" id="A0A9N8EPC9"/>
<feature type="region of interest" description="Disordered" evidence="1">
    <location>
        <begin position="1"/>
        <end position="68"/>
    </location>
</feature>
<sequence>MVHTKQDEHHKGKAAVPETTGTSEGSAARNIQRKHNSDPGQKEKKQGGGGGGKGKWDVLDDGSMPADA</sequence>
<keyword evidence="3" id="KW-1185">Reference proteome</keyword>
<dbReference type="Proteomes" id="UP001153069">
    <property type="component" value="Unassembled WGS sequence"/>
</dbReference>
<proteinExistence type="predicted"/>
<accession>A0A9N8EPC9</accession>
<feature type="compositionally biased region" description="Basic and acidic residues" evidence="1">
    <location>
        <begin position="35"/>
        <end position="46"/>
    </location>
</feature>
<reference evidence="2" key="1">
    <citation type="submission" date="2020-06" db="EMBL/GenBank/DDBJ databases">
        <authorList>
            <consortium name="Plant Systems Biology data submission"/>
        </authorList>
    </citation>
    <scope>NUCLEOTIDE SEQUENCE</scope>
    <source>
        <strain evidence="2">D6</strain>
    </source>
</reference>
<protein>
    <submittedName>
        <fullName evidence="2">Uncharacterized protein</fullName>
    </submittedName>
</protein>